<protein>
    <submittedName>
        <fullName evidence="6">EAL domain-containing protein</fullName>
    </submittedName>
</protein>
<dbReference type="SMART" id="SM00267">
    <property type="entry name" value="GGDEF"/>
    <property type="match status" value="1"/>
</dbReference>
<dbReference type="NCBIfam" id="TIGR00229">
    <property type="entry name" value="sensory_box"/>
    <property type="match status" value="2"/>
</dbReference>
<evidence type="ECO:0000259" key="5">
    <source>
        <dbReference type="PROSITE" id="PS50887"/>
    </source>
</evidence>
<evidence type="ECO:0000313" key="6">
    <source>
        <dbReference type="EMBL" id="QBG35025.1"/>
    </source>
</evidence>
<dbReference type="SMART" id="SM00086">
    <property type="entry name" value="PAC"/>
    <property type="match status" value="2"/>
</dbReference>
<evidence type="ECO:0000259" key="2">
    <source>
        <dbReference type="PROSITE" id="PS50112"/>
    </source>
</evidence>
<dbReference type="CDD" id="cd01948">
    <property type="entry name" value="EAL"/>
    <property type="match status" value="1"/>
</dbReference>
<accession>A0A4P6P6M1</accession>
<keyword evidence="1" id="KW-0472">Membrane</keyword>
<dbReference type="CDD" id="cd01949">
    <property type="entry name" value="GGDEF"/>
    <property type="match status" value="1"/>
</dbReference>
<gene>
    <name evidence="6" type="ORF">EMK97_04390</name>
</gene>
<dbReference type="SUPFAM" id="SSF63829">
    <property type="entry name" value="Calcium-dependent phosphotriesterase"/>
    <property type="match status" value="1"/>
</dbReference>
<dbReference type="Proteomes" id="UP000290244">
    <property type="component" value="Chromosome"/>
</dbReference>
<dbReference type="KEGG" id="lsd:EMK97_04390"/>
<feature type="domain" description="PAC" evidence="3">
    <location>
        <begin position="1112"/>
        <end position="1164"/>
    </location>
</feature>
<feature type="domain" description="GGDEF" evidence="5">
    <location>
        <begin position="1192"/>
        <end position="1325"/>
    </location>
</feature>
<dbReference type="InterPro" id="IPR013783">
    <property type="entry name" value="Ig-like_fold"/>
</dbReference>
<dbReference type="SUPFAM" id="SSF141868">
    <property type="entry name" value="EAL domain-like"/>
    <property type="match status" value="1"/>
</dbReference>
<dbReference type="InterPro" id="IPR011123">
    <property type="entry name" value="Y_Y_Y"/>
</dbReference>
<dbReference type="InterPro" id="IPR029787">
    <property type="entry name" value="Nucleotide_cyclase"/>
</dbReference>
<dbReference type="InterPro" id="IPR043128">
    <property type="entry name" value="Rev_trsase/Diguanyl_cyclase"/>
</dbReference>
<keyword evidence="7" id="KW-1185">Reference proteome</keyword>
<evidence type="ECO:0000256" key="1">
    <source>
        <dbReference type="SAM" id="Phobius"/>
    </source>
</evidence>
<dbReference type="InterPro" id="IPR015943">
    <property type="entry name" value="WD40/YVTN_repeat-like_dom_sf"/>
</dbReference>
<dbReference type="EMBL" id="CP034759">
    <property type="protein sequence ID" value="QBG35025.1"/>
    <property type="molecule type" value="Genomic_DNA"/>
</dbReference>
<dbReference type="NCBIfam" id="TIGR00254">
    <property type="entry name" value="GGDEF"/>
    <property type="match status" value="1"/>
</dbReference>
<evidence type="ECO:0000259" key="3">
    <source>
        <dbReference type="PROSITE" id="PS50113"/>
    </source>
</evidence>
<feature type="domain" description="EAL" evidence="4">
    <location>
        <begin position="1334"/>
        <end position="1588"/>
    </location>
</feature>
<dbReference type="CDD" id="cd00130">
    <property type="entry name" value="PAS"/>
    <property type="match status" value="1"/>
</dbReference>
<dbReference type="InterPro" id="IPR035965">
    <property type="entry name" value="PAS-like_dom_sf"/>
</dbReference>
<dbReference type="Gene3D" id="3.30.70.270">
    <property type="match status" value="1"/>
</dbReference>
<dbReference type="Pfam" id="PF00563">
    <property type="entry name" value="EAL"/>
    <property type="match status" value="1"/>
</dbReference>
<dbReference type="Gene3D" id="3.30.450.20">
    <property type="entry name" value="PAS domain"/>
    <property type="match status" value="2"/>
</dbReference>
<dbReference type="Pfam" id="PF00990">
    <property type="entry name" value="GGDEF"/>
    <property type="match status" value="1"/>
</dbReference>
<dbReference type="Gene3D" id="3.20.20.450">
    <property type="entry name" value="EAL domain"/>
    <property type="match status" value="1"/>
</dbReference>
<feature type="domain" description="PAS" evidence="2">
    <location>
        <begin position="1042"/>
        <end position="1091"/>
    </location>
</feature>
<dbReference type="InterPro" id="IPR052155">
    <property type="entry name" value="Biofilm_reg_signaling"/>
</dbReference>
<organism evidence="6 7">
    <name type="scientific">Litorilituus sediminis</name>
    <dbReference type="NCBI Taxonomy" id="718192"/>
    <lineage>
        <taxon>Bacteria</taxon>
        <taxon>Pseudomonadati</taxon>
        <taxon>Pseudomonadota</taxon>
        <taxon>Gammaproteobacteria</taxon>
        <taxon>Alteromonadales</taxon>
        <taxon>Colwelliaceae</taxon>
        <taxon>Litorilituus</taxon>
    </lineage>
</organism>
<dbReference type="PROSITE" id="PS50112">
    <property type="entry name" value="PAS"/>
    <property type="match status" value="1"/>
</dbReference>
<dbReference type="InterPro" id="IPR000014">
    <property type="entry name" value="PAS"/>
</dbReference>
<evidence type="ECO:0000313" key="7">
    <source>
        <dbReference type="Proteomes" id="UP000290244"/>
    </source>
</evidence>
<evidence type="ECO:0000259" key="4">
    <source>
        <dbReference type="PROSITE" id="PS50883"/>
    </source>
</evidence>
<reference evidence="6 7" key="1">
    <citation type="submission" date="2018-12" db="EMBL/GenBank/DDBJ databases">
        <title>Complete genome of Litorilituus sediminis.</title>
        <authorList>
            <person name="Liu A."/>
            <person name="Rong J."/>
        </authorList>
    </citation>
    <scope>NUCLEOTIDE SEQUENCE [LARGE SCALE GENOMIC DNA]</scope>
    <source>
        <strain evidence="6 7">JCM 17549</strain>
    </source>
</reference>
<dbReference type="SUPFAM" id="SSF55073">
    <property type="entry name" value="Nucleotide cyclase"/>
    <property type="match status" value="1"/>
</dbReference>
<dbReference type="OrthoDB" id="9804951at2"/>
<dbReference type="Gene3D" id="2.60.40.10">
    <property type="entry name" value="Immunoglobulins"/>
    <property type="match status" value="1"/>
</dbReference>
<proteinExistence type="predicted"/>
<dbReference type="PANTHER" id="PTHR44757">
    <property type="entry name" value="DIGUANYLATE CYCLASE DGCP"/>
    <property type="match status" value="1"/>
</dbReference>
<dbReference type="InterPro" id="IPR013655">
    <property type="entry name" value="PAS_fold_3"/>
</dbReference>
<dbReference type="PROSITE" id="PS50883">
    <property type="entry name" value="EAL"/>
    <property type="match status" value="1"/>
</dbReference>
<dbReference type="InterPro" id="IPR001610">
    <property type="entry name" value="PAC"/>
</dbReference>
<keyword evidence="1" id="KW-1133">Transmembrane helix</keyword>
<dbReference type="InterPro" id="IPR000700">
    <property type="entry name" value="PAS-assoc_C"/>
</dbReference>
<dbReference type="InterPro" id="IPR035919">
    <property type="entry name" value="EAL_sf"/>
</dbReference>
<dbReference type="PROSITE" id="PS50113">
    <property type="entry name" value="PAC"/>
    <property type="match status" value="2"/>
</dbReference>
<feature type="transmembrane region" description="Helical" evidence="1">
    <location>
        <begin position="861"/>
        <end position="883"/>
    </location>
</feature>
<keyword evidence="1" id="KW-0812">Transmembrane</keyword>
<dbReference type="PROSITE" id="PS50887">
    <property type="entry name" value="GGDEF"/>
    <property type="match status" value="1"/>
</dbReference>
<feature type="domain" description="PAC" evidence="3">
    <location>
        <begin position="992"/>
        <end position="1045"/>
    </location>
</feature>
<dbReference type="Pfam" id="PF07495">
    <property type="entry name" value="Y_Y_Y"/>
    <property type="match status" value="1"/>
</dbReference>
<dbReference type="PANTHER" id="PTHR44757:SF2">
    <property type="entry name" value="BIOFILM ARCHITECTURE MAINTENANCE PROTEIN MBAA"/>
    <property type="match status" value="1"/>
</dbReference>
<dbReference type="Pfam" id="PF07494">
    <property type="entry name" value="Reg_prop"/>
    <property type="match status" value="3"/>
</dbReference>
<dbReference type="InterPro" id="IPR011110">
    <property type="entry name" value="Reg_prop"/>
</dbReference>
<dbReference type="SUPFAM" id="SSF101898">
    <property type="entry name" value="NHL repeat"/>
    <property type="match status" value="2"/>
</dbReference>
<dbReference type="InterPro" id="IPR000160">
    <property type="entry name" value="GGDEF_dom"/>
</dbReference>
<dbReference type="Pfam" id="PF08447">
    <property type="entry name" value="PAS_3"/>
    <property type="match status" value="1"/>
</dbReference>
<dbReference type="Pfam" id="PF13426">
    <property type="entry name" value="PAS_9"/>
    <property type="match status" value="1"/>
</dbReference>
<dbReference type="InterPro" id="IPR001633">
    <property type="entry name" value="EAL_dom"/>
</dbReference>
<name>A0A4P6P6M1_9GAMM</name>
<dbReference type="SMART" id="SM00052">
    <property type="entry name" value="EAL"/>
    <property type="match status" value="1"/>
</dbReference>
<dbReference type="Gene3D" id="2.130.10.10">
    <property type="entry name" value="YVTN repeat-like/Quinoprotein amine dehydrogenase"/>
    <property type="match status" value="2"/>
</dbReference>
<sequence length="1599" mass="182144">MTCSFLLTNLLRFNLLFFSSNLFQAFQHIVFLRRAKSLTDILRTTACLPLLFLLSTANASIPLEVSQQAQREAKIPTGQLKFSHLKAADGLSSSNVFAITQDQQGYLWIATEDGLNRFDGSKFKTYRHNINNQHSIADNVIRKVFVDNNNTLWIGTQNGLSRYNRELDNFDNFVHQPDNNQSLHDNIIWDIYQDKNNTLWVSTETGLQSLALTSNKLYFNRLSITGENNKLKEIKSIYHDKANKKYWLGTYDNGIHIVNNDINEAAEIKDNATYSGVLHGDNPLGFAISAKALFDIKEIDEKLWLATENGVYVISKDNNNNYALFKHYTVENGLLSQHIRAIEKYDNNNVWIATDQGLNLVNRINHKITSQQNNTDSASLSENWLMDIFKDKNNTMWLASYGGGLNKYSPLTAKFHHELAFDNTSYRVESFTELSNGDIYFSTEQQGVFSFIDNEINKIDIDVNENIRRVYGSNEPILWFYTDNGKLYQYSTDSNFLLEHPEWQGNSEYSIDQLIIFLNDSLWYINTSGHLTQYILATREFLLHKTEYATQLINFHKSYDNQLILISSDNQVIKFDIELKKFTQLDLSISDSFNVENATTIADSKNYLFLGSNSQGVLVLDKLDQENYLFDENSGLNNNFIGSIIVDKNGFAWFSTNKGISVLNPKSKDVIHFDKDFSLNNPEFLKFSSLKSKSNRLYFGSPKGFYHFLPESLLSIKQIISTPLFTDLFIANKKINIAPRNSTATFVSTGKNNNAKTTKQKSSYLLPKQINDLDKITLNHDHSPVGFEFVSPNAKLPNQLRYKYRLDGLEENWISASLGFNRATYTNLSPGLYTFHIQAYDIQTPSNQQNASIKLEVLPPWWLTNTAILLYILVAILFVSFIFQHINNRRLYHEQVKQNEERLKLSLWGSGDEMWDWNITTGKIFRSNIWGMLDFPQDGKRNEFEQIESIESNSATTTNEENDETVSNIHQQDLARVNASLDAHFAGETEHFESAYRVRDKAGKWIWILDRGKVVERDHENAPKRMTGTLKDITQIKETEERLKLFGKCIENISDAMVIYNHEFILVDANKAYTRITGNSKESMLGQPLIFAQYSTQFTQSIKDQLIDKGSWHGEIESKRDDGSTYFTDLNLDIIFDESGNISHYVGIFSDITKRKETELELRRLANSDTLTGLPNRSLFQANQTQMVNNKLRHALLVFDLDNFKKINDSLGHQIGDAILCKIAKRLLNIGRKQDSVYRLGGDEFSVLVKNTNDIHTITSIAKEILTTIARPFKVRNQEIVLYSSIGIVLYPDDGLGPHELLKNADTAMYHAKHSGGNKYQFFSDSMNKEAVQRLDTENLIRLALKQDAFTVFYQPKIAIATGQVAGMEALVRCETRTHGFLSPAKFIPVSEETGQIIDIGEVVLRKACQATKKWVDAGLFTGRVAVNLSAVQFTQVNLVSMIASILKETQLSANYLELEITEGTVMDAPQKAIETMKQLRAMGIHLSLDDFGTGYSSLAYLKKFPLNTLKIDKAFVDDIEQSEQGRNMVATIVTIAHNLDMEVVAEGVENNKQLTFLSSLGCEQLQGYLYSKPLATDKFQQYLLSHQITKNSTSFSFN</sequence>
<dbReference type="SUPFAM" id="SSF55785">
    <property type="entry name" value="PYP-like sensor domain (PAS domain)"/>
    <property type="match status" value="2"/>
</dbReference>